<keyword evidence="6" id="KW-1185">Reference proteome</keyword>
<gene>
    <name evidence="5" type="ORF">H4O21_07845</name>
</gene>
<keyword evidence="5" id="KW-0540">Nuclease</keyword>
<evidence type="ECO:0000259" key="4">
    <source>
        <dbReference type="Pfam" id="PF01420"/>
    </source>
</evidence>
<keyword evidence="5" id="KW-0255">Endonuclease</keyword>
<dbReference type="PANTHER" id="PTHR30408">
    <property type="entry name" value="TYPE-1 RESTRICTION ENZYME ECOKI SPECIFICITY PROTEIN"/>
    <property type="match status" value="1"/>
</dbReference>
<organism evidence="5 6">
    <name type="scientific">Oceanospirillum sediminis</name>
    <dbReference type="NCBI Taxonomy" id="2760088"/>
    <lineage>
        <taxon>Bacteria</taxon>
        <taxon>Pseudomonadati</taxon>
        <taxon>Pseudomonadota</taxon>
        <taxon>Gammaproteobacteria</taxon>
        <taxon>Oceanospirillales</taxon>
        <taxon>Oceanospirillaceae</taxon>
        <taxon>Oceanospirillum</taxon>
    </lineage>
</organism>
<evidence type="ECO:0000256" key="2">
    <source>
        <dbReference type="ARBA" id="ARBA00022747"/>
    </source>
</evidence>
<protein>
    <submittedName>
        <fullName evidence="5">Restriction endonuclease subunit S</fullName>
    </submittedName>
</protein>
<dbReference type="InterPro" id="IPR052021">
    <property type="entry name" value="Type-I_RS_S_subunit"/>
</dbReference>
<dbReference type="Pfam" id="PF01420">
    <property type="entry name" value="Methylase_S"/>
    <property type="match status" value="1"/>
</dbReference>
<dbReference type="CDD" id="cd17249">
    <property type="entry name" value="RMtype1_S_EcoR124I-TRD2-CR2_like"/>
    <property type="match status" value="1"/>
</dbReference>
<dbReference type="Proteomes" id="UP000565262">
    <property type="component" value="Unassembled WGS sequence"/>
</dbReference>
<dbReference type="PANTHER" id="PTHR30408:SF12">
    <property type="entry name" value="TYPE I RESTRICTION ENZYME MJAVIII SPECIFICITY SUBUNIT"/>
    <property type="match status" value="1"/>
</dbReference>
<dbReference type="EMBL" id="JACJFM010000007">
    <property type="protein sequence ID" value="MBB1486521.1"/>
    <property type="molecule type" value="Genomic_DNA"/>
</dbReference>
<evidence type="ECO:0000313" key="6">
    <source>
        <dbReference type="Proteomes" id="UP000565262"/>
    </source>
</evidence>
<dbReference type="SUPFAM" id="SSF116734">
    <property type="entry name" value="DNA methylase specificity domain"/>
    <property type="match status" value="2"/>
</dbReference>
<keyword evidence="2" id="KW-0680">Restriction system</keyword>
<accession>A0A839INQ4</accession>
<evidence type="ECO:0000313" key="5">
    <source>
        <dbReference type="EMBL" id="MBB1486521.1"/>
    </source>
</evidence>
<dbReference type="InterPro" id="IPR044946">
    <property type="entry name" value="Restrct_endonuc_typeI_TRD_sf"/>
</dbReference>
<dbReference type="GO" id="GO:0003677">
    <property type="term" value="F:DNA binding"/>
    <property type="evidence" value="ECO:0007669"/>
    <property type="project" value="UniProtKB-KW"/>
</dbReference>
<dbReference type="AlphaFoldDB" id="A0A839INQ4"/>
<dbReference type="GO" id="GO:0009307">
    <property type="term" value="P:DNA restriction-modification system"/>
    <property type="evidence" value="ECO:0007669"/>
    <property type="project" value="UniProtKB-KW"/>
</dbReference>
<comment type="caution">
    <text evidence="5">The sequence shown here is derived from an EMBL/GenBank/DDBJ whole genome shotgun (WGS) entry which is preliminary data.</text>
</comment>
<reference evidence="5 6" key="1">
    <citation type="submission" date="2020-08" db="EMBL/GenBank/DDBJ databases">
        <title>Oceanospirillum sp. nov. isolated from marine sediment.</title>
        <authorList>
            <person name="Ji X."/>
        </authorList>
    </citation>
    <scope>NUCLEOTIDE SEQUENCE [LARGE SCALE GENOMIC DNA]</scope>
    <source>
        <strain evidence="5 6">D5</strain>
    </source>
</reference>
<comment type="similarity">
    <text evidence="1">Belongs to the type-I restriction system S methylase family.</text>
</comment>
<dbReference type="Gene3D" id="3.90.220.20">
    <property type="entry name" value="DNA methylase specificity domains"/>
    <property type="match status" value="2"/>
</dbReference>
<sequence>MTDKQTVKFGDICREVKLTTKDPIADGYERYIGLEHLDSGSLKIKRWGLIAEDKPSFTRVFKKGQILFGKRRPYLKKAAVAEFDGICSGDIIVMEPIRFSYDPSLIPYIVQSNIFWDAAIKSSSGSLSPRTKFKSLSNIEITLHEKEFIHRKKSVLLMTERASSHARDVCLAGEKLSFVLKKELLVGSWSNEKKKQANCGLIPESWEEERFDLIGKFLSGGTPKKSNESYWKGNFPWFSPKDMKTFNLENSIDRVTKEGALSGSKIIPEQTILFVVRGMILAHTFPVGITNQESSFNQDMKAIQVNDEFDPLFILHWMIANSSNFLSLVSTSTHGTKRLSSDAFSSLWVPKPPKEIQIRLVNSLENFRQLLEGISTREKDLNEIRQNLANQLME</sequence>
<evidence type="ECO:0000256" key="1">
    <source>
        <dbReference type="ARBA" id="ARBA00010923"/>
    </source>
</evidence>
<evidence type="ECO:0000256" key="3">
    <source>
        <dbReference type="ARBA" id="ARBA00023125"/>
    </source>
</evidence>
<dbReference type="GO" id="GO:0004519">
    <property type="term" value="F:endonuclease activity"/>
    <property type="evidence" value="ECO:0007669"/>
    <property type="project" value="UniProtKB-KW"/>
</dbReference>
<dbReference type="RefSeq" id="WP_182808299.1">
    <property type="nucleotide sequence ID" value="NZ_JACJFM010000007.1"/>
</dbReference>
<feature type="domain" description="Type I restriction modification DNA specificity" evidence="4">
    <location>
        <begin position="203"/>
        <end position="373"/>
    </location>
</feature>
<name>A0A839INQ4_9GAMM</name>
<dbReference type="InterPro" id="IPR000055">
    <property type="entry name" value="Restrct_endonuc_typeI_TRD"/>
</dbReference>
<proteinExistence type="inferred from homology"/>
<keyword evidence="3" id="KW-0238">DNA-binding</keyword>
<keyword evidence="5" id="KW-0378">Hydrolase</keyword>